<evidence type="ECO:0000313" key="4">
    <source>
        <dbReference type="Proteomes" id="UP001193081"/>
    </source>
</evidence>
<evidence type="ECO:0000313" key="3">
    <source>
        <dbReference type="EMBL" id="MBP1467749.1"/>
    </source>
</evidence>
<feature type="transmembrane region" description="Helical" evidence="1">
    <location>
        <begin position="275"/>
        <end position="295"/>
    </location>
</feature>
<sequence>MTQAPAMPDVSPMPQASARPVAETERIATIDILRGFALFGILTVNMYLFSNPFQNYLLPLDPNMPWYDRVGLWLVHFLTEGKFYTLFSLLFGLGFALQLQRARARGGKFWTVYMRRLLVLLGFGLVHAFFIWIGDILVLYALLGFVLLLFSKVKRPRTLLIWAGIFLAIPQVLSLALAALIEFGRTVPEAAVQIEAAFVEQEAMFAQEAERAREVYQTGSFLEITAQRARDLQTMWLGTLTMAPTVLGMFLIGAYFGKREIFADLDAHTGLFRRLVIWGFLIGIPANLYYAFAIMQISRAIFGWDLAFANLALAIGGVAQSLAYLGSITLLSRRDPWQRPLSALAPVGQMGLSNYLLQSIIATLIFYSYGLGFFGQVGAAAGWLIAIAIYATQIPLSHWWMRRFRYGPAEWLWRTLTYLRLQPMRR</sequence>
<protein>
    <submittedName>
        <fullName evidence="3">DUF418 domain-containing protein</fullName>
    </submittedName>
</protein>
<dbReference type="InterPro" id="IPR052529">
    <property type="entry name" value="Bact_Transport_Assoc"/>
</dbReference>
<dbReference type="Pfam" id="PF04235">
    <property type="entry name" value="DUF418"/>
    <property type="match status" value="1"/>
</dbReference>
<feature type="transmembrane region" description="Helical" evidence="1">
    <location>
        <begin position="109"/>
        <end position="130"/>
    </location>
</feature>
<organism evidence="3 4">
    <name type="scientific">Candidatus Chloroploca mongolica</name>
    <dbReference type="NCBI Taxonomy" id="2528176"/>
    <lineage>
        <taxon>Bacteria</taxon>
        <taxon>Bacillati</taxon>
        <taxon>Chloroflexota</taxon>
        <taxon>Chloroflexia</taxon>
        <taxon>Chloroflexales</taxon>
        <taxon>Chloroflexineae</taxon>
        <taxon>Oscillochloridaceae</taxon>
        <taxon>Candidatus Chloroploca</taxon>
    </lineage>
</organism>
<dbReference type="RefSeq" id="WP_135479914.1">
    <property type="nucleotide sequence ID" value="NZ_SIJK02000041.1"/>
</dbReference>
<accession>A0ABS4DE78</accession>
<dbReference type="PANTHER" id="PTHR30590">
    <property type="entry name" value="INNER MEMBRANE PROTEIN"/>
    <property type="match status" value="1"/>
</dbReference>
<feature type="transmembrane region" description="Helical" evidence="1">
    <location>
        <begin position="343"/>
        <end position="367"/>
    </location>
</feature>
<evidence type="ECO:0000256" key="1">
    <source>
        <dbReference type="SAM" id="Phobius"/>
    </source>
</evidence>
<feature type="transmembrane region" description="Helical" evidence="1">
    <location>
        <begin position="32"/>
        <end position="50"/>
    </location>
</feature>
<feature type="transmembrane region" description="Helical" evidence="1">
    <location>
        <begin position="373"/>
        <end position="396"/>
    </location>
</feature>
<dbReference type="Proteomes" id="UP001193081">
    <property type="component" value="Unassembled WGS sequence"/>
</dbReference>
<keyword evidence="4" id="KW-1185">Reference proteome</keyword>
<comment type="caution">
    <text evidence="3">The sequence shown here is derived from an EMBL/GenBank/DDBJ whole genome shotgun (WGS) entry which is preliminary data.</text>
</comment>
<feature type="domain" description="DUF418" evidence="2">
    <location>
        <begin position="256"/>
        <end position="419"/>
    </location>
</feature>
<feature type="transmembrane region" description="Helical" evidence="1">
    <location>
        <begin position="70"/>
        <end position="97"/>
    </location>
</feature>
<feature type="transmembrane region" description="Helical" evidence="1">
    <location>
        <begin position="307"/>
        <end position="331"/>
    </location>
</feature>
<feature type="transmembrane region" description="Helical" evidence="1">
    <location>
        <begin position="235"/>
        <end position="255"/>
    </location>
</feature>
<feature type="transmembrane region" description="Helical" evidence="1">
    <location>
        <begin position="160"/>
        <end position="181"/>
    </location>
</feature>
<keyword evidence="1" id="KW-1133">Transmembrane helix</keyword>
<proteinExistence type="predicted"/>
<name>A0ABS4DE78_9CHLR</name>
<evidence type="ECO:0000259" key="2">
    <source>
        <dbReference type="Pfam" id="PF04235"/>
    </source>
</evidence>
<gene>
    <name evidence="3" type="ORF">EYB53_018685</name>
</gene>
<dbReference type="PANTHER" id="PTHR30590:SF2">
    <property type="entry name" value="INNER MEMBRANE PROTEIN"/>
    <property type="match status" value="1"/>
</dbReference>
<dbReference type="EMBL" id="SIJK02000041">
    <property type="protein sequence ID" value="MBP1467749.1"/>
    <property type="molecule type" value="Genomic_DNA"/>
</dbReference>
<dbReference type="InterPro" id="IPR007349">
    <property type="entry name" value="DUF418"/>
</dbReference>
<reference evidence="3 4" key="1">
    <citation type="submission" date="2021-03" db="EMBL/GenBank/DDBJ databases">
        <authorList>
            <person name="Grouzdev D.S."/>
        </authorList>
    </citation>
    <scope>NUCLEOTIDE SEQUENCE [LARGE SCALE GENOMIC DNA]</scope>
    <source>
        <strain evidence="3 4">M50-1</strain>
    </source>
</reference>
<keyword evidence="1" id="KW-0472">Membrane</keyword>
<keyword evidence="1" id="KW-0812">Transmembrane</keyword>